<dbReference type="PANTHER" id="PTHR24320:SF236">
    <property type="entry name" value="SHORT-CHAIN DEHYDROGENASE-RELATED"/>
    <property type="match status" value="1"/>
</dbReference>
<evidence type="ECO:0000256" key="3">
    <source>
        <dbReference type="ARBA" id="ARBA00023002"/>
    </source>
</evidence>
<dbReference type="EMBL" id="ML977005">
    <property type="protein sequence ID" value="KAF1953246.1"/>
    <property type="molecule type" value="Genomic_DNA"/>
</dbReference>
<comment type="similarity">
    <text evidence="1">Belongs to the short-chain dehydrogenases/reductases (SDR) family.</text>
</comment>
<organism evidence="4 5">
    <name type="scientific">Byssothecium circinans</name>
    <dbReference type="NCBI Taxonomy" id="147558"/>
    <lineage>
        <taxon>Eukaryota</taxon>
        <taxon>Fungi</taxon>
        <taxon>Dikarya</taxon>
        <taxon>Ascomycota</taxon>
        <taxon>Pezizomycotina</taxon>
        <taxon>Dothideomycetes</taxon>
        <taxon>Pleosporomycetidae</taxon>
        <taxon>Pleosporales</taxon>
        <taxon>Massarineae</taxon>
        <taxon>Massarinaceae</taxon>
        <taxon>Byssothecium</taxon>
    </lineage>
</organism>
<dbReference type="GO" id="GO:0016491">
    <property type="term" value="F:oxidoreductase activity"/>
    <property type="evidence" value="ECO:0007669"/>
    <property type="project" value="UniProtKB-KW"/>
</dbReference>
<dbReference type="SUPFAM" id="SSF51735">
    <property type="entry name" value="NAD(P)-binding Rossmann-fold domains"/>
    <property type="match status" value="1"/>
</dbReference>
<dbReference type="PRINTS" id="PR00081">
    <property type="entry name" value="GDHRDH"/>
</dbReference>
<keyword evidence="3" id="KW-0560">Oxidoreductase</keyword>
<proteinExistence type="inferred from homology"/>
<keyword evidence="2" id="KW-0521">NADP</keyword>
<evidence type="ECO:0000256" key="2">
    <source>
        <dbReference type="ARBA" id="ARBA00022857"/>
    </source>
</evidence>
<dbReference type="InterPro" id="IPR036291">
    <property type="entry name" value="NAD(P)-bd_dom_sf"/>
</dbReference>
<evidence type="ECO:0000313" key="5">
    <source>
        <dbReference type="Proteomes" id="UP000800035"/>
    </source>
</evidence>
<dbReference type="Proteomes" id="UP000800035">
    <property type="component" value="Unassembled WGS sequence"/>
</dbReference>
<evidence type="ECO:0000256" key="1">
    <source>
        <dbReference type="ARBA" id="ARBA00006484"/>
    </source>
</evidence>
<dbReference type="Gene3D" id="3.40.50.720">
    <property type="entry name" value="NAD(P)-binding Rossmann-like Domain"/>
    <property type="match status" value="1"/>
</dbReference>
<dbReference type="AlphaFoldDB" id="A0A6A5TR34"/>
<accession>A0A6A5TR34</accession>
<evidence type="ECO:0000313" key="4">
    <source>
        <dbReference type="EMBL" id="KAF1953246.1"/>
    </source>
</evidence>
<reference evidence="4" key="1">
    <citation type="journal article" date="2020" name="Stud. Mycol.">
        <title>101 Dothideomycetes genomes: a test case for predicting lifestyles and emergence of pathogens.</title>
        <authorList>
            <person name="Haridas S."/>
            <person name="Albert R."/>
            <person name="Binder M."/>
            <person name="Bloem J."/>
            <person name="Labutti K."/>
            <person name="Salamov A."/>
            <person name="Andreopoulos B."/>
            <person name="Baker S."/>
            <person name="Barry K."/>
            <person name="Bills G."/>
            <person name="Bluhm B."/>
            <person name="Cannon C."/>
            <person name="Castanera R."/>
            <person name="Culley D."/>
            <person name="Daum C."/>
            <person name="Ezra D."/>
            <person name="Gonzalez J."/>
            <person name="Henrissat B."/>
            <person name="Kuo A."/>
            <person name="Liang C."/>
            <person name="Lipzen A."/>
            <person name="Lutzoni F."/>
            <person name="Magnuson J."/>
            <person name="Mondo S."/>
            <person name="Nolan M."/>
            <person name="Ohm R."/>
            <person name="Pangilinan J."/>
            <person name="Park H.-J."/>
            <person name="Ramirez L."/>
            <person name="Alfaro M."/>
            <person name="Sun H."/>
            <person name="Tritt A."/>
            <person name="Yoshinaga Y."/>
            <person name="Zwiers L.-H."/>
            <person name="Turgeon B."/>
            <person name="Goodwin S."/>
            <person name="Spatafora J."/>
            <person name="Crous P."/>
            <person name="Grigoriev I."/>
        </authorList>
    </citation>
    <scope>NUCLEOTIDE SEQUENCE</scope>
    <source>
        <strain evidence="4">CBS 675.92</strain>
    </source>
</reference>
<sequence>MSSFPALQSVWSQYFPPAPDYTPSHIPSLTGKTLLITGANSGIGYELLKLLYPTGATIYLACRSEASALAAISSIKAGYASPAPDTSTPKTPSTLRFLHLDLADLNSVRRAAAELLQQETKLDILWNNAALAAAPLGSSTAQGIEGHVGTNCVAPLLFTQLVLPLLKSAAAGAPRGSVRVVWTGSVMVDTHAPRGGVDFDVIDGGATRRSVPDYAASKVGNWWLCVESAKAWGPFGISSVVHNPGNLNSRAYRNQPWYIMIILRTLFLYDNSYGALTLAYSGLSEEVKNGDYIWPWGRKGMSTREDLKVQLEKGAPERFWKWCEEKGKLGIEG</sequence>
<keyword evidence="5" id="KW-1185">Reference proteome</keyword>
<dbReference type="InterPro" id="IPR002347">
    <property type="entry name" value="SDR_fam"/>
</dbReference>
<dbReference type="Pfam" id="PF00106">
    <property type="entry name" value="adh_short"/>
    <property type="match status" value="1"/>
</dbReference>
<dbReference type="PANTHER" id="PTHR24320">
    <property type="entry name" value="RETINOL DEHYDROGENASE"/>
    <property type="match status" value="1"/>
</dbReference>
<dbReference type="OrthoDB" id="191139at2759"/>
<protein>
    <submittedName>
        <fullName evidence="4">NAD(P)-binding protein</fullName>
    </submittedName>
</protein>
<gene>
    <name evidence="4" type="ORF">CC80DRAFT_494864</name>
</gene>
<name>A0A6A5TR34_9PLEO</name>